<reference evidence="2 3" key="1">
    <citation type="submission" date="2013-03" db="EMBL/GenBank/DDBJ databases">
        <authorList>
            <person name="Fiebig A."/>
            <person name="Goeker M."/>
            <person name="Klenk H.-P.P."/>
        </authorList>
    </citation>
    <scope>NUCLEOTIDE SEQUENCE [LARGE SCALE GENOMIC DNA]</scope>
    <source>
        <strain evidence="3">DSM 19469</strain>
    </source>
</reference>
<proteinExistence type="predicted"/>
<dbReference type="STRING" id="1294273.roselon_01519"/>
<gene>
    <name evidence="2" type="ORF">roselon_01519</name>
</gene>
<dbReference type="eggNOG" id="ENOG502Z950">
    <property type="taxonomic scope" value="Bacteria"/>
</dbReference>
<protein>
    <recommendedName>
        <fullName evidence="1">DUF6473 domain-containing protein</fullName>
    </recommendedName>
</protein>
<dbReference type="InterPro" id="IPR045524">
    <property type="entry name" value="DUF6473"/>
</dbReference>
<feature type="domain" description="DUF6473" evidence="1">
    <location>
        <begin position="2"/>
        <end position="266"/>
    </location>
</feature>
<dbReference type="KEGG" id="red:roselon_01519"/>
<name>W8S187_9RHOB</name>
<dbReference type="EMBL" id="CP004372">
    <property type="protein sequence ID" value="AHM03902.1"/>
    <property type="molecule type" value="Genomic_DNA"/>
</dbReference>
<dbReference type="AlphaFoldDB" id="W8S187"/>
<dbReference type="PATRIC" id="fig|1294273.3.peg.1495"/>
<dbReference type="Pfam" id="PF20078">
    <property type="entry name" value="DUF6473"/>
    <property type="match status" value="1"/>
</dbReference>
<dbReference type="HOGENOM" id="CLU_088208_0_0_5"/>
<sequence>MPLDYQPVAYPGSVLRFRGPASDLTRPFVLCLGATETFGRFVHDPYPAQLMRRLEAPVVNMGVMGAGLDVILGDRAIRAGMHKARAIVLQITGAQNMSNRFYTVHPRRNDRFLKASTMLQTVYPEVDFTEFHFTGHLLTHLRACSRDRFAILQHELRTAWRARMLRFLASAPAPVHLLWLSRRPPEEVTPGGRVAAGEPMFITAPLLEEVAAQAASLTVAVSSRAKRTHALRGMFYGPGEEAAARALPGPEAHRCAAEGLAALMQPCQASG</sequence>
<evidence type="ECO:0000313" key="3">
    <source>
        <dbReference type="Proteomes" id="UP000019593"/>
    </source>
</evidence>
<keyword evidence="3" id="KW-1185">Reference proteome</keyword>
<accession>W8S187</accession>
<evidence type="ECO:0000259" key="1">
    <source>
        <dbReference type="Pfam" id="PF20078"/>
    </source>
</evidence>
<organism evidence="2 3">
    <name type="scientific">Roseicyclus elongatus DSM 19469</name>
    <dbReference type="NCBI Taxonomy" id="1294273"/>
    <lineage>
        <taxon>Bacteria</taxon>
        <taxon>Pseudomonadati</taxon>
        <taxon>Pseudomonadota</taxon>
        <taxon>Alphaproteobacteria</taxon>
        <taxon>Rhodobacterales</taxon>
        <taxon>Roseobacteraceae</taxon>
        <taxon>Roseicyclus</taxon>
    </lineage>
</organism>
<dbReference type="Proteomes" id="UP000019593">
    <property type="component" value="Chromosome"/>
</dbReference>
<evidence type="ECO:0000313" key="2">
    <source>
        <dbReference type="EMBL" id="AHM03902.1"/>
    </source>
</evidence>